<dbReference type="InterPro" id="IPR042242">
    <property type="entry name" value="RecO_C"/>
</dbReference>
<keyword evidence="5 7" id="KW-0234">DNA repair</keyword>
<proteinExistence type="inferred from homology"/>
<comment type="function">
    <text evidence="7">Involved in DNA repair and RecF pathway recombination.</text>
</comment>
<dbReference type="SUPFAM" id="SSF57863">
    <property type="entry name" value="ArfGap/RecO-like zinc finger"/>
    <property type="match status" value="1"/>
</dbReference>
<dbReference type="Gene3D" id="2.40.50.140">
    <property type="entry name" value="Nucleic acid-binding proteins"/>
    <property type="match status" value="1"/>
</dbReference>
<feature type="domain" description="DNA replication/recombination mediator RecO N-terminal" evidence="8">
    <location>
        <begin position="1"/>
        <end position="68"/>
    </location>
</feature>
<evidence type="ECO:0000313" key="10">
    <source>
        <dbReference type="Proteomes" id="UP000245461"/>
    </source>
</evidence>
<evidence type="ECO:0000256" key="2">
    <source>
        <dbReference type="ARBA" id="ARBA00021310"/>
    </source>
</evidence>
<dbReference type="GO" id="GO:0043590">
    <property type="term" value="C:bacterial nucleoid"/>
    <property type="evidence" value="ECO:0007669"/>
    <property type="project" value="TreeGrafter"/>
</dbReference>
<dbReference type="InterPro" id="IPR012340">
    <property type="entry name" value="NA-bd_OB-fold"/>
</dbReference>
<dbReference type="PANTHER" id="PTHR33991:SF1">
    <property type="entry name" value="DNA REPAIR PROTEIN RECO"/>
    <property type="match status" value="1"/>
</dbReference>
<dbReference type="InterPro" id="IPR037278">
    <property type="entry name" value="ARFGAP/RecO"/>
</dbReference>
<dbReference type="GO" id="GO:0006302">
    <property type="term" value="P:double-strand break repair"/>
    <property type="evidence" value="ECO:0007669"/>
    <property type="project" value="TreeGrafter"/>
</dbReference>
<dbReference type="InterPro" id="IPR022572">
    <property type="entry name" value="DNA_rep/recomb_RecO_N"/>
</dbReference>
<keyword evidence="3 7" id="KW-0227">DNA damage</keyword>
<dbReference type="Proteomes" id="UP000245461">
    <property type="component" value="Unassembled WGS sequence"/>
</dbReference>
<dbReference type="NCBIfam" id="TIGR00613">
    <property type="entry name" value="reco"/>
    <property type="match status" value="1"/>
</dbReference>
<evidence type="ECO:0000256" key="6">
    <source>
        <dbReference type="ARBA" id="ARBA00033409"/>
    </source>
</evidence>
<dbReference type="Gene3D" id="1.20.1440.120">
    <property type="entry name" value="Recombination protein O, C-terminal domain"/>
    <property type="match status" value="1"/>
</dbReference>
<dbReference type="InterPro" id="IPR003717">
    <property type="entry name" value="RecO"/>
</dbReference>
<keyword evidence="4 7" id="KW-0233">DNA recombination</keyword>
<name>A0A317EKB8_9PROT</name>
<evidence type="ECO:0000313" key="9">
    <source>
        <dbReference type="EMBL" id="PWR25873.1"/>
    </source>
</evidence>
<dbReference type="Pfam" id="PF02565">
    <property type="entry name" value="RecO_C"/>
    <property type="match status" value="1"/>
</dbReference>
<reference evidence="9 10" key="1">
    <citation type="submission" date="2018-05" db="EMBL/GenBank/DDBJ databases">
        <title>Zavarzinia sp. HR-AS.</title>
        <authorList>
            <person name="Lee Y."/>
            <person name="Jeon C.O."/>
        </authorList>
    </citation>
    <scope>NUCLEOTIDE SEQUENCE [LARGE SCALE GENOMIC DNA]</scope>
    <source>
        <strain evidence="9 10">HR-AS</strain>
    </source>
</reference>
<dbReference type="GO" id="GO:0006310">
    <property type="term" value="P:DNA recombination"/>
    <property type="evidence" value="ECO:0007669"/>
    <property type="project" value="UniProtKB-UniRule"/>
</dbReference>
<evidence type="ECO:0000259" key="8">
    <source>
        <dbReference type="Pfam" id="PF11967"/>
    </source>
</evidence>
<dbReference type="RefSeq" id="WP_109902293.1">
    <property type="nucleotide sequence ID" value="NZ_QGLE01000001.1"/>
</dbReference>
<dbReference type="EMBL" id="QGLE01000001">
    <property type="protein sequence ID" value="PWR25873.1"/>
    <property type="molecule type" value="Genomic_DNA"/>
</dbReference>
<sequence>MDWRDRGFVLSMRPLGERDAVVSLLTRDHGRHPGLVRGGAGRRLAPMLQPGNEVQAVWRARLADHLGAYALEPGAAHAGAVLDSPRRLAGLAAICALTDLCLPEREPHAALFEGFAVLMAVLAADGPWAALMVRLELEILKDLGFGLDLSACAVTGVTESLAFVSPRSGRAVTAGAAAPYEDRLLRLPAFLTPAGGPAEARDLADGFALTGHFIERHILAPQGRSLPSARQRLLSLLGSGAAIC</sequence>
<dbReference type="OrthoDB" id="9804792at2"/>
<dbReference type="HAMAP" id="MF_00201">
    <property type="entry name" value="RecO"/>
    <property type="match status" value="1"/>
</dbReference>
<evidence type="ECO:0000256" key="7">
    <source>
        <dbReference type="HAMAP-Rule" id="MF_00201"/>
    </source>
</evidence>
<dbReference type="SUPFAM" id="SSF50249">
    <property type="entry name" value="Nucleic acid-binding proteins"/>
    <property type="match status" value="1"/>
</dbReference>
<comment type="similarity">
    <text evidence="1 7">Belongs to the RecO family.</text>
</comment>
<gene>
    <name evidence="7" type="primary">recO</name>
    <name evidence="9" type="ORF">DKG74_02670</name>
</gene>
<dbReference type="PANTHER" id="PTHR33991">
    <property type="entry name" value="DNA REPAIR PROTEIN RECO"/>
    <property type="match status" value="1"/>
</dbReference>
<evidence type="ECO:0000256" key="5">
    <source>
        <dbReference type="ARBA" id="ARBA00023204"/>
    </source>
</evidence>
<comment type="caution">
    <text evidence="9">The sequence shown here is derived from an EMBL/GenBank/DDBJ whole genome shotgun (WGS) entry which is preliminary data.</text>
</comment>
<keyword evidence="10" id="KW-1185">Reference proteome</keyword>
<dbReference type="AlphaFoldDB" id="A0A317EKB8"/>
<organism evidence="9 10">
    <name type="scientific">Zavarzinia aquatilis</name>
    <dbReference type="NCBI Taxonomy" id="2211142"/>
    <lineage>
        <taxon>Bacteria</taxon>
        <taxon>Pseudomonadati</taxon>
        <taxon>Pseudomonadota</taxon>
        <taxon>Alphaproteobacteria</taxon>
        <taxon>Rhodospirillales</taxon>
        <taxon>Zavarziniaceae</taxon>
        <taxon>Zavarzinia</taxon>
    </lineage>
</organism>
<protein>
    <recommendedName>
        <fullName evidence="2 7">DNA repair protein RecO</fullName>
    </recommendedName>
    <alternativeName>
        <fullName evidence="6 7">Recombination protein O</fullName>
    </alternativeName>
</protein>
<evidence type="ECO:0000256" key="4">
    <source>
        <dbReference type="ARBA" id="ARBA00023172"/>
    </source>
</evidence>
<accession>A0A317EKB8</accession>
<evidence type="ECO:0000256" key="1">
    <source>
        <dbReference type="ARBA" id="ARBA00007452"/>
    </source>
</evidence>
<evidence type="ECO:0000256" key="3">
    <source>
        <dbReference type="ARBA" id="ARBA00022763"/>
    </source>
</evidence>
<dbReference type="Pfam" id="PF11967">
    <property type="entry name" value="RecO_N"/>
    <property type="match status" value="1"/>
</dbReference>